<keyword evidence="2" id="KW-1185">Reference proteome</keyword>
<dbReference type="AlphaFoldDB" id="A0ABD1WXE8"/>
<name>A0ABD1WXE8_9LAMI</name>
<dbReference type="Proteomes" id="UP001604277">
    <property type="component" value="Unassembled WGS sequence"/>
</dbReference>
<gene>
    <name evidence="1" type="ORF">Fot_06992</name>
</gene>
<comment type="caution">
    <text evidence="1">The sequence shown here is derived from an EMBL/GenBank/DDBJ whole genome shotgun (WGS) entry which is preliminary data.</text>
</comment>
<dbReference type="EMBL" id="JBFOLJ010000002">
    <property type="protein sequence ID" value="KAL2553373.1"/>
    <property type="molecule type" value="Genomic_DNA"/>
</dbReference>
<protein>
    <submittedName>
        <fullName evidence="1">Uncharacterized protein</fullName>
    </submittedName>
</protein>
<accession>A0ABD1WXE8</accession>
<sequence length="212" mass="24307">MEPPPQIYEMFQKFSLAVKAKTYELIVKDDNQDFAIASAFVDADTSLLDSTDEFIPDQKMVVIKPDRNHGPDPDAHLTQTCPPGHCTGVHGGLNIKAAKPLGHRKFQPLHTLRGFINKLRGDRIRRNTIREDRIKEDYERGRQMAPSTYNLRRLLEYRSKKERLEVFPEQGRLVLTVTDYILKLCSEDDKIIASIECLDDSAKLCWVTVVTH</sequence>
<reference evidence="2" key="1">
    <citation type="submission" date="2024-07" db="EMBL/GenBank/DDBJ databases">
        <title>Two chromosome-level genome assemblies of Korean endemic species Abeliophyllum distichum and Forsythia ovata (Oleaceae).</title>
        <authorList>
            <person name="Jang H."/>
        </authorList>
    </citation>
    <scope>NUCLEOTIDE SEQUENCE [LARGE SCALE GENOMIC DNA]</scope>
</reference>
<evidence type="ECO:0000313" key="2">
    <source>
        <dbReference type="Proteomes" id="UP001604277"/>
    </source>
</evidence>
<organism evidence="1 2">
    <name type="scientific">Forsythia ovata</name>
    <dbReference type="NCBI Taxonomy" id="205694"/>
    <lineage>
        <taxon>Eukaryota</taxon>
        <taxon>Viridiplantae</taxon>
        <taxon>Streptophyta</taxon>
        <taxon>Embryophyta</taxon>
        <taxon>Tracheophyta</taxon>
        <taxon>Spermatophyta</taxon>
        <taxon>Magnoliopsida</taxon>
        <taxon>eudicotyledons</taxon>
        <taxon>Gunneridae</taxon>
        <taxon>Pentapetalae</taxon>
        <taxon>asterids</taxon>
        <taxon>lamiids</taxon>
        <taxon>Lamiales</taxon>
        <taxon>Oleaceae</taxon>
        <taxon>Forsythieae</taxon>
        <taxon>Forsythia</taxon>
    </lineage>
</organism>
<proteinExistence type="predicted"/>
<evidence type="ECO:0000313" key="1">
    <source>
        <dbReference type="EMBL" id="KAL2553373.1"/>
    </source>
</evidence>